<feature type="compositionally biased region" description="Gly residues" evidence="8">
    <location>
        <begin position="1433"/>
        <end position="1450"/>
    </location>
</feature>
<dbReference type="Gene3D" id="1.25.40.470">
    <property type="match status" value="3"/>
</dbReference>
<gene>
    <name evidence="13" type="ORF">TrCOL_g9595</name>
</gene>
<dbReference type="GO" id="GO:0035721">
    <property type="term" value="P:intraciliary retrograde transport"/>
    <property type="evidence" value="ECO:0007669"/>
    <property type="project" value="TreeGrafter"/>
</dbReference>
<dbReference type="GO" id="GO:0030991">
    <property type="term" value="C:intraciliary transport particle A"/>
    <property type="evidence" value="ECO:0007669"/>
    <property type="project" value="TreeGrafter"/>
</dbReference>
<accession>A0A9W7FZ72</accession>
<feature type="region of interest" description="Disordered" evidence="8">
    <location>
        <begin position="1427"/>
        <end position="1481"/>
    </location>
</feature>
<keyword evidence="4" id="KW-0802">TPR repeat</keyword>
<organism evidence="13 14">
    <name type="scientific">Triparma columacea</name>
    <dbReference type="NCBI Taxonomy" id="722753"/>
    <lineage>
        <taxon>Eukaryota</taxon>
        <taxon>Sar</taxon>
        <taxon>Stramenopiles</taxon>
        <taxon>Ochrophyta</taxon>
        <taxon>Bolidophyceae</taxon>
        <taxon>Parmales</taxon>
        <taxon>Triparmaceae</taxon>
        <taxon>Triparma</taxon>
    </lineage>
</organism>
<dbReference type="Proteomes" id="UP001165065">
    <property type="component" value="Unassembled WGS sequence"/>
</dbReference>
<evidence type="ECO:0000256" key="2">
    <source>
        <dbReference type="ARBA" id="ARBA00022574"/>
    </source>
</evidence>
<dbReference type="InterPro" id="IPR016024">
    <property type="entry name" value="ARM-type_fold"/>
</dbReference>
<feature type="region of interest" description="Disordered" evidence="8">
    <location>
        <begin position="634"/>
        <end position="678"/>
    </location>
</feature>
<dbReference type="GO" id="GO:0005930">
    <property type="term" value="C:axoneme"/>
    <property type="evidence" value="ECO:0007669"/>
    <property type="project" value="TreeGrafter"/>
</dbReference>
<evidence type="ECO:0000259" key="9">
    <source>
        <dbReference type="Pfam" id="PF23383"/>
    </source>
</evidence>
<comment type="caution">
    <text evidence="13">The sequence shown here is derived from an EMBL/GenBank/DDBJ whole genome shotgun (WGS) entry which is preliminary data.</text>
</comment>
<evidence type="ECO:0000256" key="7">
    <source>
        <dbReference type="PROSITE-ProRule" id="PRU00221"/>
    </source>
</evidence>
<evidence type="ECO:0000313" key="14">
    <source>
        <dbReference type="Proteomes" id="UP001165065"/>
    </source>
</evidence>
<keyword evidence="2 7" id="KW-0853">WD repeat</keyword>
<evidence type="ECO:0008006" key="15">
    <source>
        <dbReference type="Google" id="ProtNLM"/>
    </source>
</evidence>
<feature type="domain" description="IF140/IFT172/WDR19 TPR" evidence="12">
    <location>
        <begin position="781"/>
        <end position="1277"/>
    </location>
</feature>
<feature type="domain" description="IFT140 first beta-propeller" evidence="9">
    <location>
        <begin position="162"/>
        <end position="385"/>
    </location>
</feature>
<feature type="domain" description="IFT140 second beta-propeller" evidence="10">
    <location>
        <begin position="395"/>
        <end position="602"/>
    </location>
</feature>
<dbReference type="Pfam" id="PF23383">
    <property type="entry name" value="Beta-prop_IFT140_1st"/>
    <property type="match status" value="1"/>
</dbReference>
<dbReference type="GO" id="GO:0036064">
    <property type="term" value="C:ciliary basal body"/>
    <property type="evidence" value="ECO:0007669"/>
    <property type="project" value="TreeGrafter"/>
</dbReference>
<feature type="domain" description="IFT140 second beta-propeller" evidence="10">
    <location>
        <begin position="603"/>
        <end position="733"/>
    </location>
</feature>
<dbReference type="InterPro" id="IPR056155">
    <property type="entry name" value="Beta-prop_IFT140_2nd"/>
</dbReference>
<dbReference type="SUPFAM" id="SSF82171">
    <property type="entry name" value="DPP6 N-terminal domain-like"/>
    <property type="match status" value="1"/>
</dbReference>
<keyword evidence="6" id="KW-0966">Cell projection</keyword>
<feature type="compositionally biased region" description="Basic and acidic residues" evidence="8">
    <location>
        <begin position="658"/>
        <end position="674"/>
    </location>
</feature>
<evidence type="ECO:0000259" key="11">
    <source>
        <dbReference type="Pfam" id="PF24760"/>
    </source>
</evidence>
<dbReference type="InterPro" id="IPR036322">
    <property type="entry name" value="WD40_repeat_dom_sf"/>
</dbReference>
<dbReference type="Pfam" id="PF00400">
    <property type="entry name" value="WD40"/>
    <property type="match status" value="1"/>
</dbReference>
<dbReference type="OrthoDB" id="10258787at2759"/>
<dbReference type="FunFam" id="1.25.40.470:FF:000015">
    <property type="entry name" value="Intraflagellar transport particle protein 140"/>
    <property type="match status" value="1"/>
</dbReference>
<dbReference type="Pfam" id="PF23385">
    <property type="entry name" value="Beta-prop_IFT140_2nd"/>
    <property type="match status" value="2"/>
</dbReference>
<evidence type="ECO:0000256" key="6">
    <source>
        <dbReference type="ARBA" id="ARBA00023273"/>
    </source>
</evidence>
<dbReference type="Gene3D" id="2.130.10.10">
    <property type="entry name" value="YVTN repeat-like/Quinoprotein amine dehydrogenase"/>
    <property type="match status" value="2"/>
</dbReference>
<dbReference type="Pfam" id="PF24760">
    <property type="entry name" value="TPR_IF140_C"/>
    <property type="match status" value="1"/>
</dbReference>
<feature type="repeat" description="WD" evidence="7">
    <location>
        <begin position="303"/>
        <end position="326"/>
    </location>
</feature>
<dbReference type="InterPro" id="IPR001680">
    <property type="entry name" value="WD40_rpt"/>
</dbReference>
<dbReference type="PANTHER" id="PTHR15722:SF7">
    <property type="entry name" value="INTRAFLAGELLAR TRANSPORT PROTEIN 140 HOMOLOG"/>
    <property type="match status" value="1"/>
</dbReference>
<evidence type="ECO:0000313" key="13">
    <source>
        <dbReference type="EMBL" id="GMI24122.1"/>
    </source>
</evidence>
<dbReference type="SMART" id="SM00320">
    <property type="entry name" value="WD40"/>
    <property type="match status" value="3"/>
</dbReference>
<dbReference type="EMBL" id="BRYA01000580">
    <property type="protein sequence ID" value="GMI24122.1"/>
    <property type="molecule type" value="Genomic_DNA"/>
</dbReference>
<evidence type="ECO:0000256" key="4">
    <source>
        <dbReference type="ARBA" id="ARBA00022803"/>
    </source>
</evidence>
<keyword evidence="14" id="KW-1185">Reference proteome</keyword>
<dbReference type="InterPro" id="IPR015943">
    <property type="entry name" value="WD40/YVTN_repeat-like_dom_sf"/>
</dbReference>
<reference evidence="14" key="1">
    <citation type="journal article" date="2023" name="Commun. Biol.">
        <title>Genome analysis of Parmales, the sister group of diatoms, reveals the evolutionary specialization of diatoms from phago-mixotrophs to photoautotrophs.</title>
        <authorList>
            <person name="Ban H."/>
            <person name="Sato S."/>
            <person name="Yoshikawa S."/>
            <person name="Yamada K."/>
            <person name="Nakamura Y."/>
            <person name="Ichinomiya M."/>
            <person name="Sato N."/>
            <person name="Blanc-Mathieu R."/>
            <person name="Endo H."/>
            <person name="Kuwata A."/>
            <person name="Ogata H."/>
        </authorList>
    </citation>
    <scope>NUCLEOTIDE SEQUENCE [LARGE SCALE GENOMIC DNA]</scope>
</reference>
<evidence type="ECO:0000259" key="10">
    <source>
        <dbReference type="Pfam" id="PF23385"/>
    </source>
</evidence>
<feature type="domain" description="IF140 C-terminal TPR" evidence="11">
    <location>
        <begin position="1286"/>
        <end position="1407"/>
    </location>
</feature>
<dbReference type="SUPFAM" id="SSF50978">
    <property type="entry name" value="WD40 repeat-like"/>
    <property type="match status" value="1"/>
</dbReference>
<keyword evidence="3" id="KW-0677">Repeat</keyword>
<dbReference type="InterPro" id="IPR056168">
    <property type="entry name" value="TPR_IF140/IFT172/WDR19"/>
</dbReference>
<keyword evidence="5" id="KW-0969">Cilium</keyword>
<dbReference type="PROSITE" id="PS50082">
    <property type="entry name" value="WD_REPEATS_2"/>
    <property type="match status" value="2"/>
</dbReference>
<proteinExistence type="predicted"/>
<protein>
    <recommendedName>
        <fullName evidence="15">Intraflagellar transport protein 140</fullName>
    </recommendedName>
</protein>
<sequence length="1481" mass="163241">MESLFCDYRCHPPTGGSSACLVSAFCSVEPILSVGTSNNQVVFFHEEGSADDSAVVSTDSKPSAMKWRPRQKVLAVGQTSGRVELISYQMGCATTASANTSIHSSRVTFMEWDPSGTRLITGDASGICCVWKADKHGLSPSIQYRKSAPLTVAVFCSMSSSKTKSEMLAQAFSPSFFFGSENGSVSYADDLGHCTDVQQLSSSIDTLMFYEEKMRLVIITRSLLMTQIQVNEDGRVAPVMKVKLSVAGDASSRGVRNVSWAGPGLLAAACGENMLRFWDLAKDENYVLTLNSAGLARSERAISIAFNPLQRYIAAGTKDGSVVMWKFVGDYSDNNSKKSKSLTNAADWRPIPACSIQGSVNSLTWGAGMGLLAAGSDFGCTMLAETILHRHLNDGVAAIQTNSDTVMVQSETGVNVDINCGINVKGLVVDSNHLVVWNGKEVQVYGFDETNHTTQKADFPSPARSVALRKDTLFMAQENRLLITNLQGVHRNNVYFTETEGLPMLLDLNGNFLAVTTDTGIIKLFDVRRTEPKPLGSSGHFVDPMTNESLGVIRSISVNAEGTRVAILSDKIHGTLKIREPDSKLHVYDADRDIVDNYDFNERGRVAVSAFWDSKEPKLMSCETRLASNSVIKSVSKTSKTAQSKGDRSPASPKRSVRGAEETKSDVAEPKGESDPQVLRVASDAISSTSPIEIMTMFVDADNGIRMQDVFPLEKPLEMLVGVNVPRLYFVQKDENDDGAKSTAPNSSLMSTVMRDFVGLEDVDSTTKQALLDFSYYLTIGNMDEAHRAVKLIKNPAVWENMANMCVKTKRLDVAEVCLGNMGHARGAAAVREAKKEPELEAAIAAVAIQLGLLDDAARLYKECGRYDLLNKLYQGQGRWEESINMAQDNDRIHLKTTHHKYAQYLETIGDTRGAIRNFERADTYKTEVPRMLFDQGSMEDLEEYIFQGNDTELLKWWAGYCESLGHFEKARRYYSRAGDDLSLVRVACHNREMAAAADIVNESQSKSAAYHLARQLEAMGEVQEAISFFSQSGCYNHAIRLSKAYGLDAELMSFALKSRPSSMIDCAEYFESKGEYEKAVQLYQKGGDQGKALSLCFRVGKEGKHGDAMFDVLKGVAEDLGENATEAELEKCADFFISNGQFQKAVELLYKKGKKFDYAIQLCIDHKVNITEDMAEGMTPEKTDDPVEQERRVLILEKLAKACKKQNSFHLACKKYTQAGDRLKAIKCLLKSGDTKNIIFYAKQSRNKDIFILSANYLQSLDWHNDPDVMKNIISFYTKAKAFVQLASFYDACSQVEIDDYRDYEKALGALKEASKYIAKADTPEATTIAANLQTRIYVVDKFVNARRSMKNDPSTAESICLSLLNQPGTEVEQSIRIGDCYALLIEQYHSMQQWRDAYDTMKQMESRGIVLAPYLENGIMEDICRGAGEDMPGGVGGREGGGGGGGSGSEDEIDDEIGELDESINESLGSEDEDDYGHK</sequence>
<evidence type="ECO:0000256" key="3">
    <source>
        <dbReference type="ARBA" id="ARBA00022737"/>
    </source>
</evidence>
<evidence type="ECO:0000256" key="8">
    <source>
        <dbReference type="SAM" id="MobiDB-lite"/>
    </source>
</evidence>
<evidence type="ECO:0000256" key="1">
    <source>
        <dbReference type="ARBA" id="ARBA00004138"/>
    </source>
</evidence>
<dbReference type="Pfam" id="PF24762">
    <property type="entry name" value="TPR_IF140-IFT172"/>
    <property type="match status" value="1"/>
</dbReference>
<evidence type="ECO:0000259" key="12">
    <source>
        <dbReference type="Pfam" id="PF24762"/>
    </source>
</evidence>
<evidence type="ECO:0000256" key="5">
    <source>
        <dbReference type="ARBA" id="ARBA00023069"/>
    </source>
</evidence>
<dbReference type="InterPro" id="IPR056156">
    <property type="entry name" value="TPR_IF140_C"/>
</dbReference>
<comment type="subcellular location">
    <subcellularLocation>
        <location evidence="1">Cell projection</location>
        <location evidence="1">Cilium</location>
    </subcellularLocation>
</comment>
<name>A0A9W7FZ72_9STRA</name>
<feature type="compositionally biased region" description="Acidic residues" evidence="8">
    <location>
        <begin position="1451"/>
        <end position="1481"/>
    </location>
</feature>
<dbReference type="InterPro" id="IPR056154">
    <property type="entry name" value="Beta-prop_IFT140_1st"/>
</dbReference>
<feature type="repeat" description="WD" evidence="7">
    <location>
        <begin position="100"/>
        <end position="132"/>
    </location>
</feature>
<dbReference type="SUPFAM" id="SSF48371">
    <property type="entry name" value="ARM repeat"/>
    <property type="match status" value="1"/>
</dbReference>
<dbReference type="PANTHER" id="PTHR15722">
    <property type="entry name" value="IFT140/172-RELATED"/>
    <property type="match status" value="1"/>
</dbReference>